<dbReference type="EMBL" id="CABFNS010000936">
    <property type="protein sequence ID" value="VUC37012.1"/>
    <property type="molecule type" value="Genomic_DNA"/>
</dbReference>
<feature type="region of interest" description="Disordered" evidence="1">
    <location>
        <begin position="51"/>
        <end position="80"/>
    </location>
</feature>
<comment type="caution">
    <text evidence="2">The sequence shown here is derived from an EMBL/GenBank/DDBJ whole genome shotgun (WGS) entry which is preliminary data.</text>
</comment>
<protein>
    <submittedName>
        <fullName evidence="2">Uncharacterized protein</fullName>
    </submittedName>
</protein>
<feature type="compositionally biased region" description="Basic and acidic residues" evidence="1">
    <location>
        <begin position="65"/>
        <end position="76"/>
    </location>
</feature>
<evidence type="ECO:0000313" key="3">
    <source>
        <dbReference type="Proteomes" id="UP000766486"/>
    </source>
</evidence>
<proteinExistence type="predicted"/>
<feature type="compositionally biased region" description="Low complexity" evidence="1">
    <location>
        <begin position="51"/>
        <end position="61"/>
    </location>
</feature>
<name>A0ABY6V419_BIOOC</name>
<gene>
    <name evidence="2" type="ORF">CLO192961_LOCUS462779</name>
</gene>
<accession>A0ABY6V419</accession>
<sequence>MANACTFREYLLQNPRTPPFFRAKQLSHFSCVFSTATLILLLCVHQSNSQTSRVSSKSPTKSSRRTPEKEKQEEATKMASPETGINSLLNVFDMDTESWLSAEEMCHIQSHVIASLNAITMGPNGSNYQDTYDNWSVVYDMHGALFFNGVCFDYGWELPYDWRSIPINPDEFDAAEYIEELQILAQKYADFIQAQAGVIDALIMDQLTMRRMILPFDEEDVERVRQDKLKQFWIGNDDEIEAAIAMQSKLSYILEENLFIIEEWIFQLMDSM</sequence>
<organism evidence="2 3">
    <name type="scientific">Bionectria ochroleuca</name>
    <name type="common">Gliocladium roseum</name>
    <dbReference type="NCBI Taxonomy" id="29856"/>
    <lineage>
        <taxon>Eukaryota</taxon>
        <taxon>Fungi</taxon>
        <taxon>Dikarya</taxon>
        <taxon>Ascomycota</taxon>
        <taxon>Pezizomycotina</taxon>
        <taxon>Sordariomycetes</taxon>
        <taxon>Hypocreomycetidae</taxon>
        <taxon>Hypocreales</taxon>
        <taxon>Bionectriaceae</taxon>
        <taxon>Clonostachys</taxon>
    </lineage>
</organism>
<reference evidence="2 3" key="1">
    <citation type="submission" date="2019-06" db="EMBL/GenBank/DDBJ databases">
        <authorList>
            <person name="Broberg M."/>
        </authorList>
    </citation>
    <scope>NUCLEOTIDE SEQUENCE [LARGE SCALE GENOMIC DNA]</scope>
</reference>
<evidence type="ECO:0000313" key="2">
    <source>
        <dbReference type="EMBL" id="VUC37012.1"/>
    </source>
</evidence>
<evidence type="ECO:0000256" key="1">
    <source>
        <dbReference type="SAM" id="MobiDB-lite"/>
    </source>
</evidence>
<dbReference type="Proteomes" id="UP000766486">
    <property type="component" value="Unassembled WGS sequence"/>
</dbReference>
<keyword evidence="3" id="KW-1185">Reference proteome</keyword>